<keyword evidence="7" id="KW-1185">Reference proteome</keyword>
<dbReference type="PANTHER" id="PTHR30011">
    <property type="entry name" value="ALKANESULFONATE MONOOXYGENASE-RELATED"/>
    <property type="match status" value="1"/>
</dbReference>
<dbReference type="InterPro" id="IPR019921">
    <property type="entry name" value="Lucif-like_OxRdtase_Rv2161c"/>
</dbReference>
<dbReference type="OrthoDB" id="7684at2157"/>
<evidence type="ECO:0000256" key="1">
    <source>
        <dbReference type="ARBA" id="ARBA00022630"/>
    </source>
</evidence>
<evidence type="ECO:0000256" key="2">
    <source>
        <dbReference type="ARBA" id="ARBA00022643"/>
    </source>
</evidence>
<accession>A0A1I0NBS0</accession>
<feature type="domain" description="Luciferase-like" evidence="5">
    <location>
        <begin position="32"/>
        <end position="232"/>
    </location>
</feature>
<dbReference type="SUPFAM" id="SSF51679">
    <property type="entry name" value="Bacterial luciferase-like"/>
    <property type="match status" value="1"/>
</dbReference>
<dbReference type="STRING" id="1202768.SAMN05216285_1529"/>
<evidence type="ECO:0000259" key="5">
    <source>
        <dbReference type="Pfam" id="PF00296"/>
    </source>
</evidence>
<reference evidence="7" key="1">
    <citation type="submission" date="2016-10" db="EMBL/GenBank/DDBJ databases">
        <authorList>
            <person name="Varghese N."/>
        </authorList>
    </citation>
    <scope>NUCLEOTIDE SEQUENCE [LARGE SCALE GENOMIC DNA]</scope>
    <source>
        <strain evidence="7">CGMCC 1.12284</strain>
    </source>
</reference>
<dbReference type="Pfam" id="PF00296">
    <property type="entry name" value="Bac_luciferase"/>
    <property type="match status" value="1"/>
</dbReference>
<evidence type="ECO:0000313" key="7">
    <source>
        <dbReference type="Proteomes" id="UP000183275"/>
    </source>
</evidence>
<dbReference type="InterPro" id="IPR020020">
    <property type="entry name" value="Luciferase-type_oxidoreductase"/>
</dbReference>
<dbReference type="GO" id="GO:0004497">
    <property type="term" value="F:monooxygenase activity"/>
    <property type="evidence" value="ECO:0007669"/>
    <property type="project" value="UniProtKB-KW"/>
</dbReference>
<dbReference type="eggNOG" id="arCOG02410">
    <property type="taxonomic scope" value="Archaea"/>
</dbReference>
<keyword evidence="1" id="KW-0285">Flavoprotein</keyword>
<evidence type="ECO:0000313" key="6">
    <source>
        <dbReference type="EMBL" id="SEV98446.1"/>
    </source>
</evidence>
<dbReference type="EMBL" id="FOIS01000002">
    <property type="protein sequence ID" value="SEV98446.1"/>
    <property type="molecule type" value="Genomic_DNA"/>
</dbReference>
<evidence type="ECO:0000256" key="3">
    <source>
        <dbReference type="ARBA" id="ARBA00023002"/>
    </source>
</evidence>
<dbReference type="RefSeq" id="WP_049988547.1">
    <property type="nucleotide sequence ID" value="NZ_FOIS01000002.1"/>
</dbReference>
<evidence type="ECO:0000256" key="4">
    <source>
        <dbReference type="ARBA" id="ARBA00023033"/>
    </source>
</evidence>
<dbReference type="InterPro" id="IPR036661">
    <property type="entry name" value="Luciferase-like_sf"/>
</dbReference>
<gene>
    <name evidence="6" type="ORF">SAMN05216285_1529</name>
</gene>
<dbReference type="PANTHER" id="PTHR30011:SF16">
    <property type="entry name" value="C2H2 FINGER DOMAIN TRANSCRIPTION FACTOR (EUROFUNG)-RELATED"/>
    <property type="match status" value="1"/>
</dbReference>
<keyword evidence="4" id="KW-0503">Monooxygenase</keyword>
<dbReference type="NCBIfam" id="TIGR03619">
    <property type="entry name" value="F420_Rv2161c"/>
    <property type="match status" value="1"/>
</dbReference>
<dbReference type="NCBIfam" id="TIGR03571">
    <property type="entry name" value="lucif_BA3436"/>
    <property type="match status" value="1"/>
</dbReference>
<organism evidence="6 7">
    <name type="scientific">Natrinema salifodinae</name>
    <dbReference type="NCBI Taxonomy" id="1202768"/>
    <lineage>
        <taxon>Archaea</taxon>
        <taxon>Methanobacteriati</taxon>
        <taxon>Methanobacteriota</taxon>
        <taxon>Stenosarchaea group</taxon>
        <taxon>Halobacteria</taxon>
        <taxon>Halobacteriales</taxon>
        <taxon>Natrialbaceae</taxon>
        <taxon>Natrinema</taxon>
    </lineage>
</organism>
<dbReference type="GO" id="GO:0016705">
    <property type="term" value="F:oxidoreductase activity, acting on paired donors, with incorporation or reduction of molecular oxygen"/>
    <property type="evidence" value="ECO:0007669"/>
    <property type="project" value="InterPro"/>
</dbReference>
<sequence>MADRHDHPGFRRMYDSDELTFGAIFPLESYEGTTPSMDRQVELAQRAEELGFDALWFRDVPLLDPSFGDAGQIYDPWVYLSHIAAHTDEIALATGAIVLPLRHPIHVAKAAASVTNLSDGRLVLGLASGDRPVEYQAFDTDPTARGERFRESVAALRRLWSEEFPEIDSSFGTMDGDVDLVPKPTTGQIPLLITGHARQEEDWIAENGDGWMYYMQSLDDQAATIERWRELTGNEFKPFGQSMYIDLAADPSEPPSRIHQGFRAGREWLIEYISQLDEIGVDHLLFNLKYNERPAGDVMDELATEVFPAIPD</sequence>
<dbReference type="Gene3D" id="3.20.20.30">
    <property type="entry name" value="Luciferase-like domain"/>
    <property type="match status" value="1"/>
</dbReference>
<dbReference type="AlphaFoldDB" id="A0A1I0NBS0"/>
<keyword evidence="3" id="KW-0560">Oxidoreductase</keyword>
<protein>
    <submittedName>
        <fullName evidence="6">Luciferase-type oxidoreductase, BA3436 family</fullName>
    </submittedName>
</protein>
<dbReference type="Proteomes" id="UP000183275">
    <property type="component" value="Unassembled WGS sequence"/>
</dbReference>
<name>A0A1I0NBS0_9EURY</name>
<keyword evidence="2" id="KW-0288">FMN</keyword>
<dbReference type="InterPro" id="IPR051260">
    <property type="entry name" value="Diverse_substr_monoxygenases"/>
</dbReference>
<dbReference type="InterPro" id="IPR011251">
    <property type="entry name" value="Luciferase-like_dom"/>
</dbReference>
<proteinExistence type="predicted"/>